<evidence type="ECO:0000313" key="3">
    <source>
        <dbReference type="Proteomes" id="UP000254040"/>
    </source>
</evidence>
<dbReference type="Proteomes" id="UP000254040">
    <property type="component" value="Unassembled WGS sequence"/>
</dbReference>
<accession>A0A378JZQ1</accession>
<feature type="region of interest" description="Disordered" evidence="1">
    <location>
        <begin position="24"/>
        <end position="44"/>
    </location>
</feature>
<evidence type="ECO:0000313" key="2">
    <source>
        <dbReference type="EMBL" id="STX64205.1"/>
    </source>
</evidence>
<feature type="compositionally biased region" description="Polar residues" evidence="1">
    <location>
        <begin position="26"/>
        <end position="44"/>
    </location>
</feature>
<proteinExistence type="predicted"/>
<dbReference type="AlphaFoldDB" id="A0A378JZQ1"/>
<evidence type="ECO:0000256" key="1">
    <source>
        <dbReference type="SAM" id="MobiDB-lite"/>
    </source>
</evidence>
<name>A0A378JZQ1_9GAMM</name>
<reference evidence="2 3" key="1">
    <citation type="submission" date="2018-06" db="EMBL/GenBank/DDBJ databases">
        <authorList>
            <consortium name="Pathogen Informatics"/>
            <person name="Doyle S."/>
        </authorList>
    </citation>
    <scope>NUCLEOTIDE SEQUENCE [LARGE SCALE GENOMIC DNA]</scope>
    <source>
        <strain evidence="2 3">NCTC12239</strain>
    </source>
</reference>
<gene>
    <name evidence="2" type="ORF">NCTC12239_03167</name>
</gene>
<sequence>MQKAYAITAPAYKSDFSPRLHICDQETGTSRGTSKLELSTDPNY</sequence>
<organism evidence="2 3">
    <name type="scientific">Legionella moravica</name>
    <dbReference type="NCBI Taxonomy" id="39962"/>
    <lineage>
        <taxon>Bacteria</taxon>
        <taxon>Pseudomonadati</taxon>
        <taxon>Pseudomonadota</taxon>
        <taxon>Gammaproteobacteria</taxon>
        <taxon>Legionellales</taxon>
        <taxon>Legionellaceae</taxon>
        <taxon>Legionella</taxon>
    </lineage>
</organism>
<dbReference type="EMBL" id="UGOG01000001">
    <property type="protein sequence ID" value="STX64205.1"/>
    <property type="molecule type" value="Genomic_DNA"/>
</dbReference>
<protein>
    <submittedName>
        <fullName evidence="2">Uncharacterized protein</fullName>
    </submittedName>
</protein>